<accession>A0A0F9T581</accession>
<name>A0A0F9T581_9ZZZZ</name>
<organism evidence="1">
    <name type="scientific">marine sediment metagenome</name>
    <dbReference type="NCBI Taxonomy" id="412755"/>
    <lineage>
        <taxon>unclassified sequences</taxon>
        <taxon>metagenomes</taxon>
        <taxon>ecological metagenomes</taxon>
    </lineage>
</organism>
<sequence>MILDELIKITPQRELLSVAMECGIVFADHCNPQKISDVQYVLDPLRSALDHVKENRNDTALVIQDSWFTKVSWGPNWMRGLQLWNEIQTERARKQ</sequence>
<protein>
    <submittedName>
        <fullName evidence="1">Uncharacterized protein</fullName>
    </submittedName>
</protein>
<dbReference type="EMBL" id="LAZR01000411">
    <property type="protein sequence ID" value="KKN70087.1"/>
    <property type="molecule type" value="Genomic_DNA"/>
</dbReference>
<comment type="caution">
    <text evidence="1">The sequence shown here is derived from an EMBL/GenBank/DDBJ whole genome shotgun (WGS) entry which is preliminary data.</text>
</comment>
<dbReference type="AlphaFoldDB" id="A0A0F9T581"/>
<proteinExistence type="predicted"/>
<reference evidence="1" key="1">
    <citation type="journal article" date="2015" name="Nature">
        <title>Complex archaea that bridge the gap between prokaryotes and eukaryotes.</title>
        <authorList>
            <person name="Spang A."/>
            <person name="Saw J.H."/>
            <person name="Jorgensen S.L."/>
            <person name="Zaremba-Niedzwiedzka K."/>
            <person name="Martijn J."/>
            <person name="Lind A.E."/>
            <person name="van Eijk R."/>
            <person name="Schleper C."/>
            <person name="Guy L."/>
            <person name="Ettema T.J."/>
        </authorList>
    </citation>
    <scope>NUCLEOTIDE SEQUENCE</scope>
</reference>
<evidence type="ECO:0000313" key="1">
    <source>
        <dbReference type="EMBL" id="KKN70087.1"/>
    </source>
</evidence>
<gene>
    <name evidence="1" type="ORF">LCGC14_0434120</name>
</gene>